<comment type="caution">
    <text evidence="1">The sequence shown here is derived from an EMBL/GenBank/DDBJ whole genome shotgun (WGS) entry which is preliminary data.</text>
</comment>
<keyword evidence="2" id="KW-1185">Reference proteome</keyword>
<evidence type="ECO:0000313" key="2">
    <source>
        <dbReference type="Proteomes" id="UP000499080"/>
    </source>
</evidence>
<dbReference type="EMBL" id="BGPR01146424">
    <property type="protein sequence ID" value="GBN77489.1"/>
    <property type="molecule type" value="Genomic_DNA"/>
</dbReference>
<sequence length="59" mass="7233">MIHEQVINCTSDIEFAKNRLEEFQPRDEYKELLEHRISWRNSQKWNSFLSSMEEGWMGK</sequence>
<name>A0A4Y2RQG3_ARAVE</name>
<accession>A0A4Y2RQG3</accession>
<gene>
    <name evidence="1" type="ORF">AVEN_214883_1</name>
</gene>
<organism evidence="1 2">
    <name type="scientific">Araneus ventricosus</name>
    <name type="common">Orbweaver spider</name>
    <name type="synonym">Epeira ventricosa</name>
    <dbReference type="NCBI Taxonomy" id="182803"/>
    <lineage>
        <taxon>Eukaryota</taxon>
        <taxon>Metazoa</taxon>
        <taxon>Ecdysozoa</taxon>
        <taxon>Arthropoda</taxon>
        <taxon>Chelicerata</taxon>
        <taxon>Arachnida</taxon>
        <taxon>Araneae</taxon>
        <taxon>Araneomorphae</taxon>
        <taxon>Entelegynae</taxon>
        <taxon>Araneoidea</taxon>
        <taxon>Araneidae</taxon>
        <taxon>Araneus</taxon>
    </lineage>
</organism>
<feature type="non-terminal residue" evidence="1">
    <location>
        <position position="59"/>
    </location>
</feature>
<reference evidence="1 2" key="1">
    <citation type="journal article" date="2019" name="Sci. Rep.">
        <title>Orb-weaving spider Araneus ventricosus genome elucidates the spidroin gene catalogue.</title>
        <authorList>
            <person name="Kono N."/>
            <person name="Nakamura H."/>
            <person name="Ohtoshi R."/>
            <person name="Moran D.A.P."/>
            <person name="Shinohara A."/>
            <person name="Yoshida Y."/>
            <person name="Fujiwara M."/>
            <person name="Mori M."/>
            <person name="Tomita M."/>
            <person name="Arakawa K."/>
        </authorList>
    </citation>
    <scope>NUCLEOTIDE SEQUENCE [LARGE SCALE GENOMIC DNA]</scope>
</reference>
<proteinExistence type="predicted"/>
<evidence type="ECO:0000313" key="1">
    <source>
        <dbReference type="EMBL" id="GBN77489.1"/>
    </source>
</evidence>
<protein>
    <submittedName>
        <fullName evidence="1">Uncharacterized protein</fullName>
    </submittedName>
</protein>
<dbReference type="Proteomes" id="UP000499080">
    <property type="component" value="Unassembled WGS sequence"/>
</dbReference>
<dbReference type="AlphaFoldDB" id="A0A4Y2RQG3"/>